<feature type="domain" description="YjiS-like" evidence="1">
    <location>
        <begin position="30"/>
        <end position="56"/>
    </location>
</feature>
<reference evidence="2" key="1">
    <citation type="submission" date="2020-12" db="EMBL/GenBank/DDBJ databases">
        <title>Bacterial taxonomy.</title>
        <authorList>
            <person name="Pan X."/>
        </authorList>
    </citation>
    <scope>NUCLEOTIDE SEQUENCE</scope>
    <source>
        <strain evidence="2">KCTC 52957</strain>
    </source>
</reference>
<accession>A0A934M9F0</accession>
<dbReference type="Proteomes" id="UP000642488">
    <property type="component" value="Unassembled WGS sequence"/>
</dbReference>
<name>A0A934M9F0_9RHOB</name>
<evidence type="ECO:0000313" key="3">
    <source>
        <dbReference type="Proteomes" id="UP000642488"/>
    </source>
</evidence>
<sequence length="72" mass="8424">MSIFSIRIASFKSQLTTPHVVRPLLELLALHRQRRALGDLDDHMLNDIGLTRHEAEAESRKPIWDSPRHWRS</sequence>
<dbReference type="Pfam" id="PF06568">
    <property type="entry name" value="YjiS-like"/>
    <property type="match status" value="1"/>
</dbReference>
<dbReference type="EMBL" id="JAEKPD010000006">
    <property type="protein sequence ID" value="MBJ3762467.1"/>
    <property type="molecule type" value="Genomic_DNA"/>
</dbReference>
<dbReference type="AlphaFoldDB" id="A0A934M9F0"/>
<comment type="caution">
    <text evidence="2">The sequence shown here is derived from an EMBL/GenBank/DDBJ whole genome shotgun (WGS) entry which is preliminary data.</text>
</comment>
<keyword evidence="3" id="KW-1185">Reference proteome</keyword>
<dbReference type="InterPro" id="IPR009506">
    <property type="entry name" value="YjiS-like"/>
</dbReference>
<dbReference type="RefSeq" id="WP_198915640.1">
    <property type="nucleotide sequence ID" value="NZ_JAEKPD010000006.1"/>
</dbReference>
<organism evidence="2 3">
    <name type="scientific">Palleronia pontilimi</name>
    <dbReference type="NCBI Taxonomy" id="1964209"/>
    <lineage>
        <taxon>Bacteria</taxon>
        <taxon>Pseudomonadati</taxon>
        <taxon>Pseudomonadota</taxon>
        <taxon>Alphaproteobacteria</taxon>
        <taxon>Rhodobacterales</taxon>
        <taxon>Roseobacteraceae</taxon>
        <taxon>Palleronia</taxon>
    </lineage>
</organism>
<gene>
    <name evidence="2" type="ORF">ILP92_06885</name>
</gene>
<evidence type="ECO:0000313" key="2">
    <source>
        <dbReference type="EMBL" id="MBJ3762467.1"/>
    </source>
</evidence>
<evidence type="ECO:0000259" key="1">
    <source>
        <dbReference type="Pfam" id="PF06568"/>
    </source>
</evidence>
<protein>
    <submittedName>
        <fullName evidence="2">DUF1127 domain-containing protein</fullName>
    </submittedName>
</protein>
<proteinExistence type="predicted"/>